<dbReference type="InterPro" id="IPR051791">
    <property type="entry name" value="Pra-immunoreactive"/>
</dbReference>
<name>A0ABX7YXW9_9GAMM</name>
<dbReference type="EMBL" id="CP073587">
    <property type="protein sequence ID" value="QUN07603.1"/>
    <property type="molecule type" value="Genomic_DNA"/>
</dbReference>
<proteinExistence type="predicted"/>
<keyword evidence="2" id="KW-1003">Cell membrane</keyword>
<feature type="transmembrane region" description="Helical" evidence="6">
    <location>
        <begin position="97"/>
        <end position="119"/>
    </location>
</feature>
<feature type="transmembrane region" description="Helical" evidence="6">
    <location>
        <begin position="45"/>
        <end position="66"/>
    </location>
</feature>
<keyword evidence="4 6" id="KW-1133">Transmembrane helix</keyword>
<evidence type="ECO:0000256" key="2">
    <source>
        <dbReference type="ARBA" id="ARBA00022475"/>
    </source>
</evidence>
<accession>A0ABX7YXW9</accession>
<dbReference type="Pfam" id="PF06271">
    <property type="entry name" value="RDD"/>
    <property type="match status" value="1"/>
</dbReference>
<organism evidence="8 9">
    <name type="scientific">Shewanella yunxiaonensis</name>
    <dbReference type="NCBI Taxonomy" id="2829809"/>
    <lineage>
        <taxon>Bacteria</taxon>
        <taxon>Pseudomonadati</taxon>
        <taxon>Pseudomonadota</taxon>
        <taxon>Gammaproteobacteria</taxon>
        <taxon>Alteromonadales</taxon>
        <taxon>Shewanellaceae</taxon>
        <taxon>Shewanella</taxon>
    </lineage>
</organism>
<evidence type="ECO:0000313" key="9">
    <source>
        <dbReference type="Proteomes" id="UP000679575"/>
    </source>
</evidence>
<evidence type="ECO:0000259" key="7">
    <source>
        <dbReference type="Pfam" id="PF06271"/>
    </source>
</evidence>
<keyword evidence="5 6" id="KW-0472">Membrane</keyword>
<comment type="subcellular location">
    <subcellularLocation>
        <location evidence="1">Cell membrane</location>
        <topology evidence="1">Multi-pass membrane protein</topology>
    </subcellularLocation>
</comment>
<reference evidence="8 9" key="1">
    <citation type="submission" date="2021-04" db="EMBL/GenBank/DDBJ databases">
        <title>Novel species identification of genus Shewanella.</title>
        <authorList>
            <person name="Liu G."/>
        </authorList>
    </citation>
    <scope>NUCLEOTIDE SEQUENCE [LARGE SCALE GENOMIC DNA]</scope>
    <source>
        <strain evidence="8 9">FJAT-54481</strain>
    </source>
</reference>
<protein>
    <submittedName>
        <fullName evidence="8">RDD family protein</fullName>
    </submittedName>
</protein>
<evidence type="ECO:0000256" key="6">
    <source>
        <dbReference type="SAM" id="Phobius"/>
    </source>
</evidence>
<feature type="transmembrane region" description="Helical" evidence="6">
    <location>
        <begin position="12"/>
        <end position="33"/>
    </location>
</feature>
<evidence type="ECO:0000256" key="4">
    <source>
        <dbReference type="ARBA" id="ARBA00022989"/>
    </source>
</evidence>
<keyword evidence="3 6" id="KW-0812">Transmembrane</keyword>
<feature type="domain" description="RDD" evidence="7">
    <location>
        <begin position="5"/>
        <end position="132"/>
    </location>
</feature>
<dbReference type="PANTHER" id="PTHR36115">
    <property type="entry name" value="PROLINE-RICH ANTIGEN HOMOLOG-RELATED"/>
    <property type="match status" value="1"/>
</dbReference>
<gene>
    <name evidence="8" type="ORF">KDN34_09945</name>
</gene>
<keyword evidence="9" id="KW-1185">Reference proteome</keyword>
<dbReference type="PANTHER" id="PTHR36115:SF4">
    <property type="entry name" value="MEMBRANE PROTEIN"/>
    <property type="match status" value="1"/>
</dbReference>
<dbReference type="Proteomes" id="UP000679575">
    <property type="component" value="Chromosome"/>
</dbReference>
<evidence type="ECO:0000256" key="5">
    <source>
        <dbReference type="ARBA" id="ARBA00023136"/>
    </source>
</evidence>
<sequence length="141" mass="15989">MSYQYVGFGERFAATMIDVLLLLIITLPLSIWIYGDKLVSDTSLIHGPADIIINYLVPPLLVLLFWRYRSATPGKMLIKATIVDAESLKKPSMRQWIIRYLGYIPAMLPLCLGLAWVAFDPRKQGWHDKLAGTVVIKHIGY</sequence>
<evidence type="ECO:0000313" key="8">
    <source>
        <dbReference type="EMBL" id="QUN07603.1"/>
    </source>
</evidence>
<evidence type="ECO:0000256" key="3">
    <source>
        <dbReference type="ARBA" id="ARBA00022692"/>
    </source>
</evidence>
<evidence type="ECO:0000256" key="1">
    <source>
        <dbReference type="ARBA" id="ARBA00004651"/>
    </source>
</evidence>
<dbReference type="InterPro" id="IPR010432">
    <property type="entry name" value="RDD"/>
</dbReference>